<comment type="caution">
    <text evidence="5">The sequence shown here is derived from an EMBL/GenBank/DDBJ whole genome shotgun (WGS) entry which is preliminary data.</text>
</comment>
<dbReference type="InterPro" id="IPR053142">
    <property type="entry name" value="PchR_regulatory_protein"/>
</dbReference>
<dbReference type="Proteomes" id="UP000253061">
    <property type="component" value="Unassembled WGS sequence"/>
</dbReference>
<dbReference type="PANTHER" id="PTHR47893">
    <property type="entry name" value="REGULATORY PROTEIN PCHR"/>
    <property type="match status" value="1"/>
</dbReference>
<evidence type="ECO:0000313" key="6">
    <source>
        <dbReference type="Proteomes" id="UP000253061"/>
    </source>
</evidence>
<feature type="domain" description="HTH araC/xylS-type" evidence="4">
    <location>
        <begin position="241"/>
        <end position="339"/>
    </location>
</feature>
<reference evidence="5 6" key="1">
    <citation type="submission" date="2014-07" db="EMBL/GenBank/DDBJ databases">
        <title>Draft genome sequence of Thalassospira profundimaris R8-17.</title>
        <authorList>
            <person name="Lai Q."/>
            <person name="Shao Z."/>
        </authorList>
    </citation>
    <scope>NUCLEOTIDE SEQUENCE [LARGE SCALE GENOMIC DNA]</scope>
    <source>
        <strain evidence="5 6">R8-17</strain>
    </source>
</reference>
<evidence type="ECO:0000256" key="3">
    <source>
        <dbReference type="ARBA" id="ARBA00023163"/>
    </source>
</evidence>
<dbReference type="GO" id="GO:0043565">
    <property type="term" value="F:sequence-specific DNA binding"/>
    <property type="evidence" value="ECO:0007669"/>
    <property type="project" value="InterPro"/>
</dbReference>
<dbReference type="PROSITE" id="PS00041">
    <property type="entry name" value="HTH_ARAC_FAMILY_1"/>
    <property type="match status" value="1"/>
</dbReference>
<dbReference type="Pfam" id="PF12833">
    <property type="entry name" value="HTH_18"/>
    <property type="match status" value="1"/>
</dbReference>
<evidence type="ECO:0000259" key="4">
    <source>
        <dbReference type="PROSITE" id="PS01124"/>
    </source>
</evidence>
<keyword evidence="2" id="KW-0238">DNA-binding</keyword>
<dbReference type="RefSeq" id="WP_062956330.1">
    <property type="nucleotide sequence ID" value="NZ_JPWB01000001.1"/>
</dbReference>
<dbReference type="InterPro" id="IPR018062">
    <property type="entry name" value="HTH_AraC-typ_CS"/>
</dbReference>
<dbReference type="InterPro" id="IPR020449">
    <property type="entry name" value="Tscrpt_reg_AraC-type_HTH"/>
</dbReference>
<keyword evidence="3" id="KW-0804">Transcription</keyword>
<organism evidence="5 6">
    <name type="scientific">Thalassospira profundimaris</name>
    <dbReference type="NCBI Taxonomy" id="502049"/>
    <lineage>
        <taxon>Bacteria</taxon>
        <taxon>Pseudomonadati</taxon>
        <taxon>Pseudomonadota</taxon>
        <taxon>Alphaproteobacteria</taxon>
        <taxon>Rhodospirillales</taxon>
        <taxon>Thalassospiraceae</taxon>
        <taxon>Thalassospira</taxon>
    </lineage>
</organism>
<evidence type="ECO:0000256" key="2">
    <source>
        <dbReference type="ARBA" id="ARBA00023125"/>
    </source>
</evidence>
<gene>
    <name evidence="5" type="ORF">TH6_03080</name>
</gene>
<dbReference type="PRINTS" id="PR00032">
    <property type="entry name" value="HTHARAC"/>
</dbReference>
<dbReference type="InterPro" id="IPR018060">
    <property type="entry name" value="HTH_AraC"/>
</dbReference>
<sequence>MTSHRETEDVAKGNGSGAAVVGTRYEMTLELSTGEQDKILVDEERDLTDRVIDRHHQRVLLSNGGSVDFQQFPVDDDMVIKAESISGRRLIIAMVALEGEYSMIRPEDGAEFVFSPMQGHLFVHDGLSTTFKLPAGQNVQSLGLSLPTDVFKRYFDNRVPEALQPLFQPNTNDIQPVTFVVTSAMRDTLLKNLNIDAAPSLQQIKMEGIGLLYLALIEESLRTNSADQRIVLKNSDVDNAQRAYQLLQSNLREPPCLADLAEQLATTEKRLNQAFRELYSDTVFEVLRGIRLETARDLLENTDMAIKEVAWEVGYNHSTNFSTAFNQKYGVSPAEYAKNARSTTLLLVKNA</sequence>
<dbReference type="EMBL" id="JPWB01000001">
    <property type="protein sequence ID" value="RCK25603.1"/>
    <property type="molecule type" value="Genomic_DNA"/>
</dbReference>
<dbReference type="GO" id="GO:0003700">
    <property type="term" value="F:DNA-binding transcription factor activity"/>
    <property type="evidence" value="ECO:0007669"/>
    <property type="project" value="InterPro"/>
</dbReference>
<keyword evidence="1" id="KW-0805">Transcription regulation</keyword>
<dbReference type="SMART" id="SM00342">
    <property type="entry name" value="HTH_ARAC"/>
    <property type="match status" value="1"/>
</dbReference>
<accession>A0A367VK90</accession>
<dbReference type="SUPFAM" id="SSF46689">
    <property type="entry name" value="Homeodomain-like"/>
    <property type="match status" value="1"/>
</dbReference>
<dbReference type="PROSITE" id="PS01124">
    <property type="entry name" value="HTH_ARAC_FAMILY_2"/>
    <property type="match status" value="1"/>
</dbReference>
<proteinExistence type="predicted"/>
<dbReference type="InterPro" id="IPR009057">
    <property type="entry name" value="Homeodomain-like_sf"/>
</dbReference>
<dbReference type="AlphaFoldDB" id="A0A367VK90"/>
<evidence type="ECO:0000256" key="1">
    <source>
        <dbReference type="ARBA" id="ARBA00023015"/>
    </source>
</evidence>
<dbReference type="PANTHER" id="PTHR47893:SF1">
    <property type="entry name" value="REGULATORY PROTEIN PCHR"/>
    <property type="match status" value="1"/>
</dbReference>
<protein>
    <recommendedName>
        <fullName evidence="4">HTH araC/xylS-type domain-containing protein</fullName>
    </recommendedName>
</protein>
<dbReference type="Gene3D" id="1.10.10.60">
    <property type="entry name" value="Homeodomain-like"/>
    <property type="match status" value="1"/>
</dbReference>
<evidence type="ECO:0000313" key="5">
    <source>
        <dbReference type="EMBL" id="RCK25603.1"/>
    </source>
</evidence>
<name>A0A367VK90_9PROT</name>